<dbReference type="PIRSF" id="PIRSF000876">
    <property type="entry name" value="RR_chemtxs_CheB"/>
    <property type="match status" value="1"/>
</dbReference>
<gene>
    <name evidence="7" type="ORF">EFA69_15295</name>
</gene>
<evidence type="ECO:0000256" key="4">
    <source>
        <dbReference type="ARBA" id="ARBA00048267"/>
    </source>
</evidence>
<dbReference type="Proteomes" id="UP000271010">
    <property type="component" value="Unassembled WGS sequence"/>
</dbReference>
<evidence type="ECO:0000256" key="5">
    <source>
        <dbReference type="PROSITE-ProRule" id="PRU00050"/>
    </source>
</evidence>
<dbReference type="PANTHER" id="PTHR42872:SF6">
    <property type="entry name" value="PROTEIN-GLUTAMATE METHYLESTERASE_PROTEIN-GLUTAMINE GLUTAMINASE"/>
    <property type="match status" value="1"/>
</dbReference>
<dbReference type="Pfam" id="PF01339">
    <property type="entry name" value="CheB_methylest"/>
    <property type="match status" value="1"/>
</dbReference>
<dbReference type="GO" id="GO:0005737">
    <property type="term" value="C:cytoplasm"/>
    <property type="evidence" value="ECO:0007669"/>
    <property type="project" value="InterPro"/>
</dbReference>
<dbReference type="RefSeq" id="WP_123133959.1">
    <property type="nucleotide sequence ID" value="NZ_RJJE01000017.1"/>
</dbReference>
<feature type="active site" evidence="5">
    <location>
        <position position="306"/>
    </location>
</feature>
<dbReference type="InterPro" id="IPR035909">
    <property type="entry name" value="CheB_C"/>
</dbReference>
<keyword evidence="8" id="KW-1185">Reference proteome</keyword>
<keyword evidence="2 5" id="KW-0378">Hydrolase</keyword>
<dbReference type="SUPFAM" id="SSF52172">
    <property type="entry name" value="CheY-like"/>
    <property type="match status" value="1"/>
</dbReference>
<comment type="catalytic activity">
    <reaction evidence="4">
        <text>[protein]-L-glutamate 5-O-methyl ester + H2O = L-glutamyl-[protein] + methanol + H(+)</text>
        <dbReference type="Rhea" id="RHEA:23236"/>
        <dbReference type="Rhea" id="RHEA-COMP:10208"/>
        <dbReference type="Rhea" id="RHEA-COMP:10311"/>
        <dbReference type="ChEBI" id="CHEBI:15377"/>
        <dbReference type="ChEBI" id="CHEBI:15378"/>
        <dbReference type="ChEBI" id="CHEBI:17790"/>
        <dbReference type="ChEBI" id="CHEBI:29973"/>
        <dbReference type="ChEBI" id="CHEBI:82795"/>
        <dbReference type="EC" id="3.1.1.61"/>
    </reaction>
</comment>
<evidence type="ECO:0000256" key="2">
    <source>
        <dbReference type="ARBA" id="ARBA00022801"/>
    </source>
</evidence>
<evidence type="ECO:0000256" key="3">
    <source>
        <dbReference type="ARBA" id="ARBA00039140"/>
    </source>
</evidence>
<dbReference type="EC" id="3.1.1.61" evidence="3"/>
<organism evidence="7 8">
    <name type="scientific">Rufibacter immobilis</name>
    <dbReference type="NCBI Taxonomy" id="1348778"/>
    <lineage>
        <taxon>Bacteria</taxon>
        <taxon>Pseudomonadati</taxon>
        <taxon>Bacteroidota</taxon>
        <taxon>Cytophagia</taxon>
        <taxon>Cytophagales</taxon>
        <taxon>Hymenobacteraceae</taxon>
        <taxon>Rufibacter</taxon>
    </lineage>
</organism>
<evidence type="ECO:0000259" key="6">
    <source>
        <dbReference type="PROSITE" id="PS50122"/>
    </source>
</evidence>
<evidence type="ECO:0000313" key="7">
    <source>
        <dbReference type="EMBL" id="RNI27492.1"/>
    </source>
</evidence>
<accession>A0A3M9MPN8</accession>
<feature type="domain" description="CheB-type methylesterase" evidence="6">
    <location>
        <begin position="173"/>
        <end position="357"/>
    </location>
</feature>
<keyword evidence="1 5" id="KW-0145">Chemotaxis</keyword>
<comment type="caution">
    <text evidence="7">The sequence shown here is derived from an EMBL/GenBank/DDBJ whole genome shotgun (WGS) entry which is preliminary data.</text>
</comment>
<dbReference type="CDD" id="cd16432">
    <property type="entry name" value="CheB_Rec"/>
    <property type="match status" value="1"/>
</dbReference>
<dbReference type="PROSITE" id="PS50122">
    <property type="entry name" value="CHEB"/>
    <property type="match status" value="1"/>
</dbReference>
<dbReference type="GO" id="GO:0008984">
    <property type="term" value="F:protein-glutamate methylesterase activity"/>
    <property type="evidence" value="ECO:0007669"/>
    <property type="project" value="UniProtKB-EC"/>
</dbReference>
<name>A0A3M9MPN8_9BACT</name>
<dbReference type="OrthoDB" id="1524092at2"/>
<dbReference type="InterPro" id="IPR008248">
    <property type="entry name" value="CheB-like"/>
</dbReference>
<protein>
    <recommendedName>
        <fullName evidence="3">protein-glutamate methylesterase</fullName>
        <ecNumber evidence="3">3.1.1.61</ecNumber>
    </recommendedName>
</protein>
<dbReference type="EMBL" id="RJJE01000017">
    <property type="protein sequence ID" value="RNI27492.1"/>
    <property type="molecule type" value="Genomic_DNA"/>
</dbReference>
<dbReference type="InterPro" id="IPR000673">
    <property type="entry name" value="Sig_transdc_resp-reg_Me-estase"/>
</dbReference>
<dbReference type="Gene3D" id="3.40.50.180">
    <property type="entry name" value="Methylesterase CheB, C-terminal domain"/>
    <property type="match status" value="1"/>
</dbReference>
<sequence length="376" mass="41066">MQQTQRDKIRVLIGDTSVRSRLVLSGMIDAEPHLEVIDTAKSKEELLDKAFSAKPDLIVAHYELTVSGSLPLFETVNGGDSSMLLMVSQEMAVETSSFPKKAVAVRRPIGQNSYRIAGDSVKARLMSSLKDFLIKYSVVKASTRKKKEVLTTGEGKLHYHHLWSTAVARAEVPLNVVVVGASTGGSTAIEYLVKEINVQQPTVLLVAVHMPEKFTKRLARRLQKLTSWRVEEGYEGMKLAPYTVVIAPGGQNMRVCNSPLFPNQLSVKLERSNDMDTPSVDVLMLSAAQCAHEQVLGIILTGMGTDGTVGAQEIKKRGGIVIAQNEETSTIFGMAKSAIENGYVHGVLALGQINSIINRFAANRSRNHMLQRKAIG</sequence>
<reference evidence="7 8" key="1">
    <citation type="submission" date="2018-11" db="EMBL/GenBank/DDBJ databases">
        <title>Rufibacter latericius sp. nov., isolated from water in Baiyang Lake.</title>
        <authorList>
            <person name="Yang Y."/>
        </authorList>
    </citation>
    <scope>NUCLEOTIDE SEQUENCE [LARGE SCALE GENOMIC DNA]</scope>
    <source>
        <strain evidence="7 8">MCC P1</strain>
    </source>
</reference>
<dbReference type="SUPFAM" id="SSF52738">
    <property type="entry name" value="Methylesterase CheB, C-terminal domain"/>
    <property type="match status" value="1"/>
</dbReference>
<feature type="active site" evidence="5">
    <location>
        <position position="182"/>
    </location>
</feature>
<proteinExistence type="predicted"/>
<dbReference type="GO" id="GO:0000156">
    <property type="term" value="F:phosphorelay response regulator activity"/>
    <property type="evidence" value="ECO:0007669"/>
    <property type="project" value="InterPro"/>
</dbReference>
<dbReference type="AlphaFoldDB" id="A0A3M9MPN8"/>
<dbReference type="PANTHER" id="PTHR42872">
    <property type="entry name" value="PROTEIN-GLUTAMATE METHYLESTERASE/PROTEIN-GLUTAMINE GLUTAMINASE"/>
    <property type="match status" value="1"/>
</dbReference>
<evidence type="ECO:0000313" key="8">
    <source>
        <dbReference type="Proteomes" id="UP000271010"/>
    </source>
</evidence>
<dbReference type="GO" id="GO:0006935">
    <property type="term" value="P:chemotaxis"/>
    <property type="evidence" value="ECO:0007669"/>
    <property type="project" value="UniProtKB-UniRule"/>
</dbReference>
<feature type="active site" evidence="5">
    <location>
        <position position="209"/>
    </location>
</feature>
<dbReference type="InterPro" id="IPR011006">
    <property type="entry name" value="CheY-like_superfamily"/>
</dbReference>
<evidence type="ECO:0000256" key="1">
    <source>
        <dbReference type="ARBA" id="ARBA00022500"/>
    </source>
</evidence>
<dbReference type="Gene3D" id="3.40.50.2300">
    <property type="match status" value="1"/>
</dbReference>